<evidence type="ECO:0000313" key="2">
    <source>
        <dbReference type="Proteomes" id="UP000321436"/>
    </source>
</evidence>
<comment type="caution">
    <text evidence="1">The sequence shown here is derived from an EMBL/GenBank/DDBJ whole genome shotgun (WGS) entry which is preliminary data.</text>
</comment>
<dbReference type="AlphaFoldDB" id="A0A512RN41"/>
<accession>A0A512RN41</accession>
<reference evidence="1 2" key="1">
    <citation type="submission" date="2019-07" db="EMBL/GenBank/DDBJ databases">
        <title>Whole genome shotgun sequence of Chitinophaga cymbidii NBRC 109752.</title>
        <authorList>
            <person name="Hosoyama A."/>
            <person name="Uohara A."/>
            <person name="Ohji S."/>
            <person name="Ichikawa N."/>
        </authorList>
    </citation>
    <scope>NUCLEOTIDE SEQUENCE [LARGE SCALE GENOMIC DNA]</scope>
    <source>
        <strain evidence="1 2">NBRC 109752</strain>
    </source>
</reference>
<dbReference type="InterPro" id="IPR032299">
    <property type="entry name" value="DUF4843"/>
</dbReference>
<organism evidence="1 2">
    <name type="scientific">Chitinophaga cymbidii</name>
    <dbReference type="NCBI Taxonomy" id="1096750"/>
    <lineage>
        <taxon>Bacteria</taxon>
        <taxon>Pseudomonadati</taxon>
        <taxon>Bacteroidota</taxon>
        <taxon>Chitinophagia</taxon>
        <taxon>Chitinophagales</taxon>
        <taxon>Chitinophagaceae</taxon>
        <taxon>Chitinophaga</taxon>
    </lineage>
</organism>
<sequence>MKSHTVTDKKAAMKKLLTTGIFGIICFCACEKTVEQVYTSPDNIYFDFDNPEEDYERIDSITYSFALYPEKGTDTVYLPVRITGMRKSADRKFRLTVIDSVTTAVAGVHYKAIEPEYIMPADSGKVKVPVILYSSDAALKERSVRIKFRLVSTEDFAVTNYAYDTAKVIFSNRLEQPTWWNVWAGELGAYSRVKHELFIRTSGTTELPAVPSGEVVPMALFFTRTFRSFLSDPFAWVAANPEKGYVLEPAGAGKYNFFSTTNPDLKYPLELNTADNKYYFRDEKGNRIV</sequence>
<protein>
    <recommendedName>
        <fullName evidence="3">DUF4843 domain-containing protein</fullName>
    </recommendedName>
</protein>
<gene>
    <name evidence="1" type="ORF">CCY01nite_33610</name>
</gene>
<keyword evidence="2" id="KW-1185">Reference proteome</keyword>
<proteinExistence type="predicted"/>
<dbReference type="EMBL" id="BKAU01000004">
    <property type="protein sequence ID" value="GEP97101.1"/>
    <property type="molecule type" value="Genomic_DNA"/>
</dbReference>
<dbReference type="OrthoDB" id="1094829at2"/>
<evidence type="ECO:0000313" key="1">
    <source>
        <dbReference type="EMBL" id="GEP97101.1"/>
    </source>
</evidence>
<name>A0A512RN41_9BACT</name>
<evidence type="ECO:0008006" key="3">
    <source>
        <dbReference type="Google" id="ProtNLM"/>
    </source>
</evidence>
<dbReference type="Proteomes" id="UP000321436">
    <property type="component" value="Unassembled WGS sequence"/>
</dbReference>
<dbReference type="Pfam" id="PF16132">
    <property type="entry name" value="DUF4843"/>
    <property type="match status" value="1"/>
</dbReference>